<comment type="caution">
    <text evidence="1">The sequence shown here is derived from an EMBL/GenBank/DDBJ whole genome shotgun (WGS) entry which is preliminary data.</text>
</comment>
<gene>
    <name evidence="1" type="ORF">Taro_021737</name>
</gene>
<proteinExistence type="predicted"/>
<sequence>MQQSPAPLKELLYESHLPNTEKEGWVVLLQMSEVAVVVTHLREVEVVTMVKEEEVVTMVREEEVVG</sequence>
<dbReference type="AlphaFoldDB" id="A0A843V221"/>
<evidence type="ECO:0000313" key="1">
    <source>
        <dbReference type="EMBL" id="MQL89166.1"/>
    </source>
</evidence>
<accession>A0A843V221</accession>
<dbReference type="Proteomes" id="UP000652761">
    <property type="component" value="Unassembled WGS sequence"/>
</dbReference>
<organism evidence="1 2">
    <name type="scientific">Colocasia esculenta</name>
    <name type="common">Wild taro</name>
    <name type="synonym">Arum esculentum</name>
    <dbReference type="NCBI Taxonomy" id="4460"/>
    <lineage>
        <taxon>Eukaryota</taxon>
        <taxon>Viridiplantae</taxon>
        <taxon>Streptophyta</taxon>
        <taxon>Embryophyta</taxon>
        <taxon>Tracheophyta</taxon>
        <taxon>Spermatophyta</taxon>
        <taxon>Magnoliopsida</taxon>
        <taxon>Liliopsida</taxon>
        <taxon>Araceae</taxon>
        <taxon>Aroideae</taxon>
        <taxon>Colocasieae</taxon>
        <taxon>Colocasia</taxon>
    </lineage>
</organism>
<evidence type="ECO:0000313" key="2">
    <source>
        <dbReference type="Proteomes" id="UP000652761"/>
    </source>
</evidence>
<reference evidence="1" key="1">
    <citation type="submission" date="2017-07" db="EMBL/GenBank/DDBJ databases">
        <title>Taro Niue Genome Assembly and Annotation.</title>
        <authorList>
            <person name="Atibalentja N."/>
            <person name="Keating K."/>
            <person name="Fields C.J."/>
        </authorList>
    </citation>
    <scope>NUCLEOTIDE SEQUENCE</scope>
    <source>
        <strain evidence="1">Niue_2</strain>
        <tissue evidence="1">Leaf</tissue>
    </source>
</reference>
<name>A0A843V221_COLES</name>
<protein>
    <submittedName>
        <fullName evidence="1">Uncharacterized protein</fullName>
    </submittedName>
</protein>
<keyword evidence="2" id="KW-1185">Reference proteome</keyword>
<dbReference type="EMBL" id="NMUH01001123">
    <property type="protein sequence ID" value="MQL89166.1"/>
    <property type="molecule type" value="Genomic_DNA"/>
</dbReference>